<organism evidence="1">
    <name type="scientific">Ixodes ricinus</name>
    <name type="common">Common tick</name>
    <name type="synonym">Acarus ricinus</name>
    <dbReference type="NCBI Taxonomy" id="34613"/>
    <lineage>
        <taxon>Eukaryota</taxon>
        <taxon>Metazoa</taxon>
        <taxon>Ecdysozoa</taxon>
        <taxon>Arthropoda</taxon>
        <taxon>Chelicerata</taxon>
        <taxon>Arachnida</taxon>
        <taxon>Acari</taxon>
        <taxon>Parasitiformes</taxon>
        <taxon>Ixodida</taxon>
        <taxon>Ixodoidea</taxon>
        <taxon>Ixodidae</taxon>
        <taxon>Ixodinae</taxon>
        <taxon>Ixodes</taxon>
    </lineage>
</organism>
<dbReference type="InterPro" id="IPR032675">
    <property type="entry name" value="LRR_dom_sf"/>
</dbReference>
<dbReference type="PANTHER" id="PTHR13382">
    <property type="entry name" value="MITOCHONDRIAL ATP SYNTHASE COUPLING FACTOR B"/>
    <property type="match status" value="1"/>
</dbReference>
<dbReference type="InterPro" id="IPR050648">
    <property type="entry name" value="F-box_LRR-repeat"/>
</dbReference>
<dbReference type="SMART" id="SM00367">
    <property type="entry name" value="LRR_CC"/>
    <property type="match status" value="2"/>
</dbReference>
<protein>
    <submittedName>
        <fullName evidence="1">Putative atp synthase subunit s mitochondrial</fullName>
    </submittedName>
</protein>
<dbReference type="EMBL" id="GANP01014641">
    <property type="protein sequence ID" value="JAB69827.1"/>
    <property type="molecule type" value="mRNA"/>
</dbReference>
<sequence>MIRAPVACCRSLCASVGISLAPKLTFTPKRHFWQWLNAVFNKYDEARIREVGPDRAAAEWLIRCGASVRWAGAEQFHSDYNTLPVSRALKIQEIDATDSSIMHIGFPYLRGLTSLRSLNLKRCHYVRDEALQMLACRKDSLEELRVISCGNVSDCGVKTLSELTKLKTLELSDLPEVKDKDGCVQHLRQFLPACKVEYLTDEQLHNTQ</sequence>
<dbReference type="PANTHER" id="PTHR13382:SF10">
    <property type="entry name" value="ATP SYNTHASE SUBUNIT S, MITOCHONDRIAL"/>
    <property type="match status" value="1"/>
</dbReference>
<accession>V5H686</accession>
<dbReference type="AlphaFoldDB" id="V5H686"/>
<proteinExistence type="evidence at transcript level"/>
<dbReference type="Gene3D" id="3.80.10.10">
    <property type="entry name" value="Ribonuclease Inhibitor"/>
    <property type="match status" value="1"/>
</dbReference>
<evidence type="ECO:0000313" key="1">
    <source>
        <dbReference type="EMBL" id="JAB69827.1"/>
    </source>
</evidence>
<name>V5H686_IXORI</name>
<dbReference type="SUPFAM" id="SSF52047">
    <property type="entry name" value="RNI-like"/>
    <property type="match status" value="1"/>
</dbReference>
<reference evidence="1" key="1">
    <citation type="journal article" date="2015" name="Sci. Rep.">
        <title>Tissue- and time-dependent transcription in Ixodes ricinus salivary glands and midguts when blood feeding on the vertebrate host.</title>
        <authorList>
            <person name="Kotsyfakis M."/>
            <person name="Schwarz A."/>
            <person name="Erhart J."/>
            <person name="Ribeiro J.M."/>
        </authorList>
    </citation>
    <scope>NUCLEOTIDE SEQUENCE</scope>
    <source>
        <tissue evidence="1">Salivary gland and midgut</tissue>
    </source>
</reference>
<dbReference type="InterPro" id="IPR006553">
    <property type="entry name" value="Leu-rich_rpt_Cys-con_subtyp"/>
</dbReference>
<dbReference type="GO" id="GO:0005737">
    <property type="term" value="C:cytoplasm"/>
    <property type="evidence" value="ECO:0007669"/>
    <property type="project" value="TreeGrafter"/>
</dbReference>